<dbReference type="EMBL" id="MN739196">
    <property type="protein sequence ID" value="QHS93073.1"/>
    <property type="molecule type" value="Genomic_DNA"/>
</dbReference>
<name>A0A6C0BP88_9ZZZZ</name>
<sequence length="352" mass="41152">MTFIDIPQELLFSVAEYGQAPSTLSPDYILQEVKSLCMSNIRFNWCSEFLIHYLRSINPLYPLMRDLMKYSHWPMYDDENFGIRVDTGISDLEPEEVREIICNITTRYGYDYTIDDDDDGLIIVSTPGVEEYQLYLTQFLVNPRSENTLEKDDPYWHWIDLSVERTQIQDEEGKSIGEVPLNEDYMYIIEHATPELVLKITQDHGDDIFKQVPTERDIVSVLVNRFNDVWDLGELLKWLRDRRELTIRTRDNEQKVMDICNIFIDNHVTGMLTTNNSTICKDEICGGNPEVIMNSLIEHFGDIESIRIIDGKVIISGDPQRLKHVHGILMDCANYIVRAHMIIDKRSTCRRW</sequence>
<evidence type="ECO:0000313" key="1">
    <source>
        <dbReference type="EMBL" id="QHS93073.1"/>
    </source>
</evidence>
<dbReference type="AlphaFoldDB" id="A0A6C0BP88"/>
<accession>A0A6C0BP88</accession>
<proteinExistence type="predicted"/>
<organism evidence="1">
    <name type="scientific">viral metagenome</name>
    <dbReference type="NCBI Taxonomy" id="1070528"/>
    <lineage>
        <taxon>unclassified sequences</taxon>
        <taxon>metagenomes</taxon>
        <taxon>organismal metagenomes</taxon>
    </lineage>
</organism>
<protein>
    <submittedName>
        <fullName evidence="1">Uncharacterized protein</fullName>
    </submittedName>
</protein>
<reference evidence="1" key="1">
    <citation type="journal article" date="2020" name="Nature">
        <title>Giant virus diversity and host interactions through global metagenomics.</title>
        <authorList>
            <person name="Schulz F."/>
            <person name="Roux S."/>
            <person name="Paez-Espino D."/>
            <person name="Jungbluth S."/>
            <person name="Walsh D.A."/>
            <person name="Denef V.J."/>
            <person name="McMahon K.D."/>
            <person name="Konstantinidis K.T."/>
            <person name="Eloe-Fadrosh E.A."/>
            <person name="Kyrpides N.C."/>
            <person name="Woyke T."/>
        </authorList>
    </citation>
    <scope>NUCLEOTIDE SEQUENCE</scope>
    <source>
        <strain evidence="1">GVMAG-M-3300017651-5</strain>
    </source>
</reference>